<dbReference type="GO" id="GO:0009536">
    <property type="term" value="C:plastid"/>
    <property type="evidence" value="ECO:0007669"/>
    <property type="project" value="UniProtKB-SubCell"/>
</dbReference>
<feature type="region of interest" description="Disordered" evidence="3">
    <location>
        <begin position="95"/>
        <end position="114"/>
    </location>
</feature>
<evidence type="ECO:0000313" key="5">
    <source>
        <dbReference type="EMBL" id="GHP01393.1"/>
    </source>
</evidence>
<reference evidence="5" key="1">
    <citation type="submission" date="2020-10" db="EMBL/GenBank/DDBJ databases">
        <title>Unveiling of a novel bifunctional photoreceptor, Dualchrome1, isolated from a cosmopolitan green alga.</title>
        <authorList>
            <person name="Suzuki S."/>
            <person name="Kawachi M."/>
        </authorList>
    </citation>
    <scope>NUCLEOTIDE SEQUENCE</scope>
    <source>
        <strain evidence="5">NIES 2893</strain>
    </source>
</reference>
<accession>A0A830H558</accession>
<evidence type="ECO:0000256" key="1">
    <source>
        <dbReference type="ARBA" id="ARBA00004474"/>
    </source>
</evidence>
<dbReference type="Pfam" id="PF04755">
    <property type="entry name" value="PAP_fibrillin"/>
    <property type="match status" value="2"/>
</dbReference>
<dbReference type="EMBL" id="BNJQ01000001">
    <property type="protein sequence ID" value="GHP01393.1"/>
    <property type="molecule type" value="Genomic_DNA"/>
</dbReference>
<comment type="caution">
    <text evidence="5">The sequence shown here is derived from an EMBL/GenBank/DDBJ whole genome shotgun (WGS) entry which is preliminary data.</text>
</comment>
<dbReference type="PANTHER" id="PTHR31906">
    <property type="entry name" value="PLASTID-LIPID-ASSOCIATED PROTEIN 4, CHLOROPLASTIC-RELATED"/>
    <property type="match status" value="1"/>
</dbReference>
<feature type="compositionally biased region" description="Basic and acidic residues" evidence="3">
    <location>
        <begin position="100"/>
        <end position="111"/>
    </location>
</feature>
<organism evidence="5 6">
    <name type="scientific">Pycnococcus provasolii</name>
    <dbReference type="NCBI Taxonomy" id="41880"/>
    <lineage>
        <taxon>Eukaryota</taxon>
        <taxon>Viridiplantae</taxon>
        <taxon>Chlorophyta</taxon>
        <taxon>Pseudoscourfieldiophyceae</taxon>
        <taxon>Pseudoscourfieldiales</taxon>
        <taxon>Pycnococcaceae</taxon>
        <taxon>Pycnococcus</taxon>
    </lineage>
</organism>
<keyword evidence="2" id="KW-0934">Plastid</keyword>
<dbReference type="AlphaFoldDB" id="A0A830H558"/>
<name>A0A830H558_9CHLO</name>
<evidence type="ECO:0000259" key="4">
    <source>
        <dbReference type="Pfam" id="PF04755"/>
    </source>
</evidence>
<dbReference type="OrthoDB" id="568101at2759"/>
<dbReference type="InterPro" id="IPR039633">
    <property type="entry name" value="PAP"/>
</dbReference>
<dbReference type="InterPro" id="IPR006843">
    <property type="entry name" value="PAP/fibrillin_dom"/>
</dbReference>
<comment type="subcellular location">
    <subcellularLocation>
        <location evidence="1">Plastid</location>
    </subcellularLocation>
</comment>
<proteinExistence type="predicted"/>
<evidence type="ECO:0000256" key="3">
    <source>
        <dbReference type="SAM" id="MobiDB-lite"/>
    </source>
</evidence>
<dbReference type="Proteomes" id="UP000660262">
    <property type="component" value="Unassembled WGS sequence"/>
</dbReference>
<evidence type="ECO:0000256" key="2">
    <source>
        <dbReference type="ARBA" id="ARBA00022640"/>
    </source>
</evidence>
<protein>
    <recommendedName>
        <fullName evidence="4">Plastid lipid-associated protein/fibrillin conserved domain-containing protein</fullName>
    </recommendedName>
</protein>
<sequence>MSRMTSTSASASASSSSSPAALKSSLLRLVSAPSPPARADVVALVAELEAINPTDNPATKNDLLTADWSLLWTGAASAEEDELRRSKEGVGAIVSPSARVADEDADKEKNPLGRSLSTIDVNDGAGKPFAKTVANQQNIDAFNGVVSNEASISLFWNAVVLHVIIKGRCSQSDARPDTRLDVVFDDVSFKLGRDKESASNLVTVPLQWANGGRGPEGWVEVTYLDDTLRLGRGDKGSVFVTARRPAGSSK</sequence>
<feature type="domain" description="Plastid lipid-associated protein/fibrillin conserved" evidence="4">
    <location>
        <begin position="128"/>
        <end position="240"/>
    </location>
</feature>
<feature type="domain" description="Plastid lipid-associated protein/fibrillin conserved" evidence="4">
    <location>
        <begin position="35"/>
        <end position="77"/>
    </location>
</feature>
<evidence type="ECO:0000313" key="6">
    <source>
        <dbReference type="Proteomes" id="UP000660262"/>
    </source>
</evidence>
<gene>
    <name evidence="5" type="ORF">PPROV_000014900</name>
</gene>
<keyword evidence="6" id="KW-1185">Reference proteome</keyword>